<dbReference type="InterPro" id="IPR009081">
    <property type="entry name" value="PP-bd_ACP"/>
</dbReference>
<keyword evidence="3" id="KW-1185">Reference proteome</keyword>
<evidence type="ECO:0000259" key="1">
    <source>
        <dbReference type="PROSITE" id="PS50075"/>
    </source>
</evidence>
<sequence length="85" mass="9285">MFEILKEMLVSKLKVAPESVVPDATREDIELDSLAVVELSLVLEKELGLEIRDDELLEAATVGDMARLMEERSAGGDLATRTTPA</sequence>
<dbReference type="InterPro" id="IPR036736">
    <property type="entry name" value="ACP-like_sf"/>
</dbReference>
<organism evidence="2 3">
    <name type="scientific">Streptomyces gibsoniae</name>
    <dbReference type="NCBI Taxonomy" id="3075529"/>
    <lineage>
        <taxon>Bacteria</taxon>
        <taxon>Bacillati</taxon>
        <taxon>Actinomycetota</taxon>
        <taxon>Actinomycetes</taxon>
        <taxon>Kitasatosporales</taxon>
        <taxon>Streptomycetaceae</taxon>
        <taxon>Streptomyces</taxon>
    </lineage>
</organism>
<dbReference type="Gene3D" id="1.10.1200.10">
    <property type="entry name" value="ACP-like"/>
    <property type="match status" value="1"/>
</dbReference>
<dbReference type="SUPFAM" id="SSF47336">
    <property type="entry name" value="ACP-like"/>
    <property type="match status" value="1"/>
</dbReference>
<proteinExistence type="predicted"/>
<dbReference type="RefSeq" id="WP_311695666.1">
    <property type="nucleotide sequence ID" value="NZ_JAVREY010000015.1"/>
</dbReference>
<gene>
    <name evidence="2" type="ORF">RM764_15740</name>
</gene>
<dbReference type="Pfam" id="PF00550">
    <property type="entry name" value="PP-binding"/>
    <property type="match status" value="1"/>
</dbReference>
<dbReference type="PROSITE" id="PS50075">
    <property type="entry name" value="CARRIER"/>
    <property type="match status" value="1"/>
</dbReference>
<comment type="caution">
    <text evidence="2">The sequence shown here is derived from an EMBL/GenBank/DDBJ whole genome shotgun (WGS) entry which is preliminary data.</text>
</comment>
<feature type="domain" description="Carrier" evidence="1">
    <location>
        <begin position="1"/>
        <end position="73"/>
    </location>
</feature>
<reference evidence="3" key="1">
    <citation type="submission" date="2023-07" db="EMBL/GenBank/DDBJ databases">
        <title>30 novel species of actinomycetes from the DSMZ collection.</title>
        <authorList>
            <person name="Nouioui I."/>
        </authorList>
    </citation>
    <scope>NUCLEOTIDE SEQUENCE [LARGE SCALE GENOMIC DNA]</scope>
    <source>
        <strain evidence="3">DSM 41699</strain>
    </source>
</reference>
<accession>A0ABU2TUG4</accession>
<protein>
    <submittedName>
        <fullName evidence="2">Phosphopantetheine-binding protein</fullName>
    </submittedName>
</protein>
<evidence type="ECO:0000313" key="3">
    <source>
        <dbReference type="Proteomes" id="UP001183809"/>
    </source>
</evidence>
<dbReference type="Proteomes" id="UP001183809">
    <property type="component" value="Unassembled WGS sequence"/>
</dbReference>
<name>A0ABU2TUG4_9ACTN</name>
<dbReference type="EMBL" id="JAVREY010000015">
    <property type="protein sequence ID" value="MDT0464461.1"/>
    <property type="molecule type" value="Genomic_DNA"/>
</dbReference>
<evidence type="ECO:0000313" key="2">
    <source>
        <dbReference type="EMBL" id="MDT0464461.1"/>
    </source>
</evidence>